<organism evidence="1 2">
    <name type="scientific">Ruegeria faecimaris</name>
    <dbReference type="NCBI Taxonomy" id="686389"/>
    <lineage>
        <taxon>Bacteria</taxon>
        <taxon>Pseudomonadati</taxon>
        <taxon>Pseudomonadota</taxon>
        <taxon>Alphaproteobacteria</taxon>
        <taxon>Rhodobacterales</taxon>
        <taxon>Roseobacteraceae</taxon>
        <taxon>Ruegeria</taxon>
    </lineage>
</organism>
<evidence type="ECO:0000313" key="1">
    <source>
        <dbReference type="EMBL" id="SMO61509.1"/>
    </source>
</evidence>
<gene>
    <name evidence="1" type="ORF">SAMN06265380_103145</name>
</gene>
<sequence>MMDTDILDMLEDIGRLSVARLNPTVTLAAETTEIRREKILRTIRGTILPRRLEFTAANGDCLAMEVNSSRVTDVFRVRSGMIPDFETTPREELATRLAELVSDIAAAPAPLELLSLQPDTALEVDDVGVTFSEIAKACGTIELPPETVVSLVPDTPAPQETDIPASAAGATAGTIASAFFDGAERFALGRAEVSVDGAAISRLEGVCDVGQPMHADQDLLRQFAQDLVGWDGDAATALDHPQLIVMRPSGGKGDALAVLHDGSQFALAIHEARKLGAVVNLWKSVTGSEK</sequence>
<dbReference type="Proteomes" id="UP000319555">
    <property type="component" value="Unassembled WGS sequence"/>
</dbReference>
<reference evidence="1 2" key="1">
    <citation type="submission" date="2017-05" db="EMBL/GenBank/DDBJ databases">
        <authorList>
            <person name="Varghese N."/>
            <person name="Submissions S."/>
        </authorList>
    </citation>
    <scope>NUCLEOTIDE SEQUENCE [LARGE SCALE GENOMIC DNA]</scope>
    <source>
        <strain evidence="1 2">DSM 28009</strain>
    </source>
</reference>
<protein>
    <submittedName>
        <fullName evidence="1">Uncharacterized protein</fullName>
    </submittedName>
</protein>
<evidence type="ECO:0000313" key="2">
    <source>
        <dbReference type="Proteomes" id="UP000319555"/>
    </source>
</evidence>
<keyword evidence="2" id="KW-1185">Reference proteome</keyword>
<dbReference type="OrthoDB" id="7703491at2"/>
<dbReference type="EMBL" id="FXTE01000003">
    <property type="protein sequence ID" value="SMO61509.1"/>
    <property type="molecule type" value="Genomic_DNA"/>
</dbReference>
<name>A0A521CPV9_9RHOB</name>
<dbReference type="RefSeq" id="WP_142636255.1">
    <property type="nucleotide sequence ID" value="NZ_CANMQC010000003.1"/>
</dbReference>
<dbReference type="AlphaFoldDB" id="A0A521CPV9"/>
<proteinExistence type="predicted"/>
<accession>A0A521CPV9</accession>